<proteinExistence type="inferred from homology"/>
<comment type="cofactor">
    <cofactor evidence="14 15">
        <name>Mn(2+)</name>
        <dbReference type="ChEBI" id="CHEBI:29035"/>
    </cofactor>
    <cofactor evidence="14 15">
        <name>Mg(2+)</name>
        <dbReference type="ChEBI" id="CHEBI:18420"/>
    </cofactor>
    <text evidence="14 15">Manganese or magnesium. Binds 1 divalent metal ion per monomer in the absence of substrate. May bind a second metal ion after substrate binding.</text>
</comment>
<protein>
    <recommendedName>
        <fullName evidence="7 14">Ribonuclease HII</fullName>
        <shortName evidence="14">RNase HII</shortName>
        <ecNumber evidence="6 14">3.1.26.4</ecNumber>
    </recommendedName>
</protein>
<evidence type="ECO:0000256" key="16">
    <source>
        <dbReference type="RuleBase" id="RU003515"/>
    </source>
</evidence>
<dbReference type="HAMAP" id="MF_00052_B">
    <property type="entry name" value="RNase_HII_B"/>
    <property type="match status" value="1"/>
</dbReference>
<feature type="compositionally biased region" description="Acidic residues" evidence="17">
    <location>
        <begin position="269"/>
        <end position="279"/>
    </location>
</feature>
<feature type="binding site" evidence="14 15">
    <location>
        <position position="68"/>
    </location>
    <ligand>
        <name>a divalent metal cation</name>
        <dbReference type="ChEBI" id="CHEBI:60240"/>
    </ligand>
</feature>
<dbReference type="AlphaFoldDB" id="A0A4Q7USM6"/>
<evidence type="ECO:0000313" key="20">
    <source>
        <dbReference type="Proteomes" id="UP000291591"/>
    </source>
</evidence>
<comment type="function">
    <text evidence="3 14 16">Endonuclease that specifically degrades the RNA of RNA-DNA hybrids.</text>
</comment>
<keyword evidence="10 14" id="KW-0479">Metal-binding</keyword>
<keyword evidence="12 14" id="KW-0378">Hydrolase</keyword>
<dbReference type="GO" id="GO:0043137">
    <property type="term" value="P:DNA replication, removal of RNA primer"/>
    <property type="evidence" value="ECO:0007669"/>
    <property type="project" value="TreeGrafter"/>
</dbReference>
<dbReference type="Gene3D" id="3.30.420.10">
    <property type="entry name" value="Ribonuclease H-like superfamily/Ribonuclease H"/>
    <property type="match status" value="1"/>
</dbReference>
<evidence type="ECO:0000256" key="14">
    <source>
        <dbReference type="HAMAP-Rule" id="MF_00052"/>
    </source>
</evidence>
<dbReference type="InterPro" id="IPR024567">
    <property type="entry name" value="RNase_HII/HIII_dom"/>
</dbReference>
<evidence type="ECO:0000256" key="2">
    <source>
        <dbReference type="ARBA" id="ARBA00001946"/>
    </source>
</evidence>
<feature type="binding site" evidence="14 15">
    <location>
        <position position="162"/>
    </location>
    <ligand>
        <name>a divalent metal cation</name>
        <dbReference type="ChEBI" id="CHEBI:60240"/>
    </ligand>
</feature>
<evidence type="ECO:0000313" key="19">
    <source>
        <dbReference type="EMBL" id="RZT84705.1"/>
    </source>
</evidence>
<sequence>MARDILTGRAVPVPVPRSRRKPARRPRKPAQVLPGSLRPPRAVVRDSGSWTLQATLQRYGLGPVAGVDEAGRGASAGPLVVAACVLRPSDAKALDGLTDSKLLTPAARDHWFEVIARRAVDLAVVVIPSTEVDRRGVHVANIEGMRRAVAGLSAPPGYVLTDGFAVRGFGRPALAVPKGDRVAACVAAASVLAKVTRDRLMVELDDVRPGYGFAVHKGYSTPEHEAALTALGPCDDHRFSFANVAAVAGRGGVPGLVHNESAAETDGPGPDDDVDEVDPAELAGLREPMDSVTGGAGQ</sequence>
<dbReference type="GO" id="GO:0032299">
    <property type="term" value="C:ribonuclease H2 complex"/>
    <property type="evidence" value="ECO:0007669"/>
    <property type="project" value="TreeGrafter"/>
</dbReference>
<feature type="binding site" evidence="14 15">
    <location>
        <position position="69"/>
    </location>
    <ligand>
        <name>a divalent metal cation</name>
        <dbReference type="ChEBI" id="CHEBI:60240"/>
    </ligand>
</feature>
<keyword evidence="20" id="KW-1185">Reference proteome</keyword>
<dbReference type="PANTHER" id="PTHR10954">
    <property type="entry name" value="RIBONUCLEASE H2 SUBUNIT A"/>
    <property type="match status" value="1"/>
</dbReference>
<evidence type="ECO:0000256" key="3">
    <source>
        <dbReference type="ARBA" id="ARBA00004065"/>
    </source>
</evidence>
<comment type="caution">
    <text evidence="19">The sequence shown here is derived from an EMBL/GenBank/DDBJ whole genome shotgun (WGS) entry which is preliminary data.</text>
</comment>
<evidence type="ECO:0000259" key="18">
    <source>
        <dbReference type="PROSITE" id="PS51975"/>
    </source>
</evidence>
<evidence type="ECO:0000256" key="12">
    <source>
        <dbReference type="ARBA" id="ARBA00022801"/>
    </source>
</evidence>
<comment type="similarity">
    <text evidence="5 14 16">Belongs to the RNase HII family.</text>
</comment>
<dbReference type="EMBL" id="SHKL01000001">
    <property type="protein sequence ID" value="RZT84705.1"/>
    <property type="molecule type" value="Genomic_DNA"/>
</dbReference>
<dbReference type="NCBIfam" id="NF000595">
    <property type="entry name" value="PRK00015.1-3"/>
    <property type="match status" value="1"/>
</dbReference>
<dbReference type="GO" id="GO:0006298">
    <property type="term" value="P:mismatch repair"/>
    <property type="evidence" value="ECO:0007669"/>
    <property type="project" value="TreeGrafter"/>
</dbReference>
<dbReference type="GO" id="GO:0003723">
    <property type="term" value="F:RNA binding"/>
    <property type="evidence" value="ECO:0007669"/>
    <property type="project" value="UniProtKB-UniRule"/>
</dbReference>
<feature type="region of interest" description="Disordered" evidence="17">
    <location>
        <begin position="1"/>
        <end position="38"/>
    </location>
</feature>
<organism evidence="19 20">
    <name type="scientific">Pseudonocardia sediminis</name>
    <dbReference type="NCBI Taxonomy" id="1397368"/>
    <lineage>
        <taxon>Bacteria</taxon>
        <taxon>Bacillati</taxon>
        <taxon>Actinomycetota</taxon>
        <taxon>Actinomycetes</taxon>
        <taxon>Pseudonocardiales</taxon>
        <taxon>Pseudonocardiaceae</taxon>
        <taxon>Pseudonocardia</taxon>
    </lineage>
</organism>
<comment type="cofactor">
    <cofactor evidence="2">
        <name>Mg(2+)</name>
        <dbReference type="ChEBI" id="CHEBI:18420"/>
    </cofactor>
</comment>
<evidence type="ECO:0000256" key="7">
    <source>
        <dbReference type="ARBA" id="ARBA00019179"/>
    </source>
</evidence>
<keyword evidence="9 14" id="KW-0540">Nuclease</keyword>
<dbReference type="PROSITE" id="PS51975">
    <property type="entry name" value="RNASE_H_2"/>
    <property type="match status" value="1"/>
</dbReference>
<dbReference type="InterPro" id="IPR001352">
    <property type="entry name" value="RNase_HII/HIII"/>
</dbReference>
<keyword evidence="8 14" id="KW-0963">Cytoplasm</keyword>
<accession>A0A4Q7USM6</accession>
<reference evidence="19 20" key="1">
    <citation type="submission" date="2019-02" db="EMBL/GenBank/DDBJ databases">
        <title>Sequencing the genomes of 1000 actinobacteria strains.</title>
        <authorList>
            <person name="Klenk H.-P."/>
        </authorList>
    </citation>
    <scope>NUCLEOTIDE SEQUENCE [LARGE SCALE GENOMIC DNA]</scope>
    <source>
        <strain evidence="19 20">DSM 45779</strain>
    </source>
</reference>
<gene>
    <name evidence="14" type="primary">rnhB</name>
    <name evidence="19" type="ORF">EV383_1559</name>
</gene>
<comment type="catalytic activity">
    <reaction evidence="1 14 15 16">
        <text>Endonucleolytic cleavage to 5'-phosphomonoester.</text>
        <dbReference type="EC" id="3.1.26.4"/>
    </reaction>
</comment>
<keyword evidence="11 14" id="KW-0255">Endonuclease</keyword>
<dbReference type="FunFam" id="3.30.420.10:FF:000113">
    <property type="entry name" value="Ribonuclease HII"/>
    <property type="match status" value="1"/>
</dbReference>
<dbReference type="InterPro" id="IPR036397">
    <property type="entry name" value="RNaseH_sf"/>
</dbReference>
<evidence type="ECO:0000256" key="13">
    <source>
        <dbReference type="ARBA" id="ARBA00023211"/>
    </source>
</evidence>
<name>A0A4Q7USM6_PSEST</name>
<dbReference type="PANTHER" id="PTHR10954:SF18">
    <property type="entry name" value="RIBONUCLEASE HII"/>
    <property type="match status" value="1"/>
</dbReference>
<dbReference type="Proteomes" id="UP000291591">
    <property type="component" value="Unassembled WGS sequence"/>
</dbReference>
<dbReference type="InterPro" id="IPR022898">
    <property type="entry name" value="RNase_HII"/>
</dbReference>
<dbReference type="GO" id="GO:0030145">
    <property type="term" value="F:manganese ion binding"/>
    <property type="evidence" value="ECO:0007669"/>
    <property type="project" value="UniProtKB-UniRule"/>
</dbReference>
<dbReference type="NCBIfam" id="NF000598">
    <property type="entry name" value="PRK00015.2-2"/>
    <property type="match status" value="1"/>
</dbReference>
<evidence type="ECO:0000256" key="10">
    <source>
        <dbReference type="ARBA" id="ARBA00022723"/>
    </source>
</evidence>
<comment type="subcellular location">
    <subcellularLocation>
        <location evidence="4 14">Cytoplasm</location>
    </subcellularLocation>
</comment>
<feature type="domain" description="RNase H type-2" evidence="18">
    <location>
        <begin position="62"/>
        <end position="253"/>
    </location>
</feature>
<evidence type="ECO:0000256" key="5">
    <source>
        <dbReference type="ARBA" id="ARBA00007383"/>
    </source>
</evidence>
<dbReference type="EC" id="3.1.26.4" evidence="6 14"/>
<dbReference type="GO" id="GO:0005737">
    <property type="term" value="C:cytoplasm"/>
    <property type="evidence" value="ECO:0007669"/>
    <property type="project" value="UniProtKB-SubCell"/>
</dbReference>
<dbReference type="CDD" id="cd07182">
    <property type="entry name" value="RNase_HII_bacteria_HII_like"/>
    <property type="match status" value="1"/>
</dbReference>
<dbReference type="InterPro" id="IPR012337">
    <property type="entry name" value="RNaseH-like_sf"/>
</dbReference>
<keyword evidence="13 14" id="KW-0464">Manganese</keyword>
<dbReference type="GO" id="GO:0004523">
    <property type="term" value="F:RNA-DNA hybrid ribonuclease activity"/>
    <property type="evidence" value="ECO:0007669"/>
    <property type="project" value="UniProtKB-UniRule"/>
</dbReference>
<evidence type="ECO:0000256" key="1">
    <source>
        <dbReference type="ARBA" id="ARBA00000077"/>
    </source>
</evidence>
<evidence type="ECO:0000256" key="6">
    <source>
        <dbReference type="ARBA" id="ARBA00012180"/>
    </source>
</evidence>
<evidence type="ECO:0000256" key="15">
    <source>
        <dbReference type="PROSITE-ProRule" id="PRU01319"/>
    </source>
</evidence>
<evidence type="ECO:0000256" key="17">
    <source>
        <dbReference type="SAM" id="MobiDB-lite"/>
    </source>
</evidence>
<feature type="region of interest" description="Disordered" evidence="17">
    <location>
        <begin position="255"/>
        <end position="298"/>
    </location>
</feature>
<evidence type="ECO:0000256" key="11">
    <source>
        <dbReference type="ARBA" id="ARBA00022759"/>
    </source>
</evidence>
<feature type="compositionally biased region" description="Basic residues" evidence="17">
    <location>
        <begin position="17"/>
        <end position="28"/>
    </location>
</feature>
<evidence type="ECO:0000256" key="9">
    <source>
        <dbReference type="ARBA" id="ARBA00022722"/>
    </source>
</evidence>
<evidence type="ECO:0000256" key="4">
    <source>
        <dbReference type="ARBA" id="ARBA00004496"/>
    </source>
</evidence>
<dbReference type="Pfam" id="PF01351">
    <property type="entry name" value="RNase_HII"/>
    <property type="match status" value="1"/>
</dbReference>
<evidence type="ECO:0000256" key="8">
    <source>
        <dbReference type="ARBA" id="ARBA00022490"/>
    </source>
</evidence>
<dbReference type="SUPFAM" id="SSF53098">
    <property type="entry name" value="Ribonuclease H-like"/>
    <property type="match status" value="1"/>
</dbReference>